<accession>A0A517KZZ5</accession>
<dbReference type="PANTHER" id="PTHR11200">
    <property type="entry name" value="INOSITOL 5-PHOSPHATASE"/>
    <property type="match status" value="1"/>
</dbReference>
<dbReference type="Gene3D" id="2.130.10.10">
    <property type="entry name" value="YVTN repeat-like/Quinoprotein amine dehydrogenase"/>
    <property type="match status" value="1"/>
</dbReference>
<evidence type="ECO:0000313" key="3">
    <source>
        <dbReference type="EMBL" id="QDS68962.1"/>
    </source>
</evidence>
<feature type="compositionally biased region" description="Polar residues" evidence="1">
    <location>
        <begin position="184"/>
        <end position="200"/>
    </location>
</feature>
<sequence>MSDQKDGSMDDSSIKPVSSLRSLFEKKSKPPSPPQPSPSLGPSKGGLTVGQGQGQGNAYNRGASLDIPRADLDGSSNPRTRTFSPAAGFQGGNGVQTSGSDTPRLRPMSMGNFSPQRSPPGITVNSPQSPRQYSQVSTPIISARPSRESFVIPRASQPPSPTSGTNKGSKLPSRTGTPALDSRQAPSFSPASVAGNTTDPQKVFHHDRDSPARATMSASVVPPPINRAGKPKIFGKGISGGSVKHFNDSLAPTSRSERDDERISPFSTPPSEHEELPSVESSPTYPPPVPLSSKPDPSHRPVRDSYFVQPPSNHSGQESRPRQSRSDFPQNWTQGLKFATNRTVQEDGVEVRPSLPPRHEGDAIPARSKSPRSRRPPPPLPSEPATRKSTETFSLSAARPSYEGSTIRGSLDNLTSRNSVADTNARFPPPPRRTQTFAQSSSSQSNPPPPLPVRQSMDQLMRPDVPSQVGNPAAESNDDSEDEEADLPVGQGATLADYPDSSQANRRPPRFSRRPHDIATKYETKLFAICGEFVCTSGFITRAWSLLTGEQLMSITHGELTKVTALAFKPATAVEDEGQRIWLGTQAGELLEVDIPTGTMVHAKANAHSRCQITKIHRQASEMWSLDEDGKLMIWPAGVDGLPSLALSPIVCRVTKGGSFSIIVGRQLWIAYGREVVVYEQNTAARTASPILDKPLVQANVGDVTAGSMVASQPDRIYFGHIDGKVTIYSTQDYTCLGIVNVSLYKISSLVGVGDYLWAGFNTGMIYVYDTTTHPWKVKKDWKAHERTIAGILVDRTSIWKLDRLQVASLGTDNLIRLWDGMLEDDWLEVDMQEHDAEFCDFREVSTLIMTWNAGASKPTHLSRDQQDSNFFRDLLRSTPDAPDIVVFGFQELVDLEDKKVTARTLFKSKKKDSTDHEKMSHQYRAWKDHLQDCLNKFTPSREPYTLLHTSNLVGLFTCVFVKSSLRNQIRDVNAAEVKLGMKGRYGNKGAILIRFILDDSSVCFVNCHLAAGQRQTIHRNNDIAGIMESCVLKPNQDTAARSELFVSGGDGSMVLDHEICILNGDLNYRIDMLSRDIVIREVNVGNLAKLLERDQLLLSRKKNPGFRLRAFQEKEITFPPTYKYDVGSDRYDSSEKKRSPAWCDRILYRGIGRIKQIEYRRHEVRTSDHRPVSGLFKIRVKTINKRRRIEALGRSEQRFEDLKQRIAMDIKFDYLTNVFGMTRKEADTLLKKKK</sequence>
<dbReference type="AlphaFoldDB" id="A0A517KZZ5"/>
<feature type="compositionally biased region" description="Polar residues" evidence="1">
    <location>
        <begin position="123"/>
        <end position="140"/>
    </location>
</feature>
<evidence type="ECO:0000256" key="1">
    <source>
        <dbReference type="SAM" id="MobiDB-lite"/>
    </source>
</evidence>
<name>A0A517KZZ5_9PEZI</name>
<dbReference type="InterPro" id="IPR036691">
    <property type="entry name" value="Endo/exonu/phosph_ase_sf"/>
</dbReference>
<dbReference type="GO" id="GO:0004439">
    <property type="term" value="F:phosphatidylinositol-4,5-bisphosphate 5-phosphatase activity"/>
    <property type="evidence" value="ECO:0007669"/>
    <property type="project" value="TreeGrafter"/>
</dbReference>
<dbReference type="SUPFAM" id="SSF50978">
    <property type="entry name" value="WD40 repeat-like"/>
    <property type="match status" value="1"/>
</dbReference>
<feature type="compositionally biased region" description="Low complexity" evidence="1">
    <location>
        <begin position="433"/>
        <end position="445"/>
    </location>
</feature>
<dbReference type="GO" id="GO:0046856">
    <property type="term" value="P:phosphatidylinositol dephosphorylation"/>
    <property type="evidence" value="ECO:0007669"/>
    <property type="project" value="InterPro"/>
</dbReference>
<organism evidence="3 4">
    <name type="scientific">Venturia effusa</name>
    <dbReference type="NCBI Taxonomy" id="50376"/>
    <lineage>
        <taxon>Eukaryota</taxon>
        <taxon>Fungi</taxon>
        <taxon>Dikarya</taxon>
        <taxon>Ascomycota</taxon>
        <taxon>Pezizomycotina</taxon>
        <taxon>Dothideomycetes</taxon>
        <taxon>Pleosporomycetidae</taxon>
        <taxon>Venturiales</taxon>
        <taxon>Venturiaceae</taxon>
        <taxon>Venturia</taxon>
    </lineage>
</organism>
<feature type="compositionally biased region" description="Polar residues" evidence="1">
    <location>
        <begin position="162"/>
        <end position="176"/>
    </location>
</feature>
<feature type="compositionally biased region" description="Pro residues" evidence="1">
    <location>
        <begin position="30"/>
        <end position="39"/>
    </location>
</feature>
<dbReference type="InterPro" id="IPR015943">
    <property type="entry name" value="WD40/YVTN_repeat-like_dom_sf"/>
</dbReference>
<dbReference type="SMART" id="SM00128">
    <property type="entry name" value="IPPc"/>
    <property type="match status" value="1"/>
</dbReference>
<dbReference type="InterPro" id="IPR036322">
    <property type="entry name" value="WD40_repeat_dom_sf"/>
</dbReference>
<feature type="compositionally biased region" description="Acidic residues" evidence="1">
    <location>
        <begin position="476"/>
        <end position="486"/>
    </location>
</feature>
<feature type="compositionally biased region" description="Polar residues" evidence="1">
    <location>
        <begin position="74"/>
        <end position="83"/>
    </location>
</feature>
<proteinExistence type="predicted"/>
<feature type="compositionally biased region" description="Polar residues" evidence="1">
    <location>
        <begin position="403"/>
        <end position="422"/>
    </location>
</feature>
<feature type="region of interest" description="Disordered" evidence="1">
    <location>
        <begin position="1"/>
        <end position="516"/>
    </location>
</feature>
<dbReference type="STRING" id="50376.A0A517KZZ5"/>
<dbReference type="SUPFAM" id="SSF56219">
    <property type="entry name" value="DNase I-like"/>
    <property type="match status" value="1"/>
</dbReference>
<dbReference type="InterPro" id="IPR046985">
    <property type="entry name" value="IP5"/>
</dbReference>
<feature type="domain" description="Inositol polyphosphate-related phosphatase" evidence="2">
    <location>
        <begin position="843"/>
        <end position="1185"/>
    </location>
</feature>
<dbReference type="Proteomes" id="UP000316270">
    <property type="component" value="Chromosome 2"/>
</dbReference>
<dbReference type="OrthoDB" id="2248459at2759"/>
<dbReference type="Pfam" id="PF22669">
    <property type="entry name" value="Exo_endo_phos2"/>
    <property type="match status" value="1"/>
</dbReference>
<dbReference type="FunFam" id="3.60.10.10:FF:000036">
    <property type="entry name" value="Inositol polyphosphate phosphatase, putative"/>
    <property type="match status" value="1"/>
</dbReference>
<feature type="compositionally biased region" description="Basic and acidic residues" evidence="1">
    <location>
        <begin position="202"/>
        <end position="211"/>
    </location>
</feature>
<protein>
    <recommendedName>
        <fullName evidence="2">Inositol polyphosphate-related phosphatase domain-containing protein</fullName>
    </recommendedName>
</protein>
<dbReference type="PANTHER" id="PTHR11200:SF240">
    <property type="entry name" value="INOSITOL POLYPHOSPHATE 5-PHOSPHATASE C9G1.10C-RELATED"/>
    <property type="match status" value="1"/>
</dbReference>
<keyword evidence="4" id="KW-1185">Reference proteome</keyword>
<dbReference type="InterPro" id="IPR000300">
    <property type="entry name" value="IPPc"/>
</dbReference>
<feature type="compositionally biased region" description="Gly residues" evidence="1">
    <location>
        <begin position="43"/>
        <end position="55"/>
    </location>
</feature>
<dbReference type="Gene3D" id="3.60.10.10">
    <property type="entry name" value="Endonuclease/exonuclease/phosphatase"/>
    <property type="match status" value="1"/>
</dbReference>
<gene>
    <name evidence="3" type="ORF">FKW77_008826</name>
</gene>
<evidence type="ECO:0000259" key="2">
    <source>
        <dbReference type="SMART" id="SM00128"/>
    </source>
</evidence>
<evidence type="ECO:0000313" key="4">
    <source>
        <dbReference type="Proteomes" id="UP000316270"/>
    </source>
</evidence>
<reference evidence="3 4" key="1">
    <citation type="submission" date="2019-07" db="EMBL/GenBank/DDBJ databases">
        <title>Finished genome of Venturia effusa.</title>
        <authorList>
            <person name="Young C.A."/>
            <person name="Cox M.P."/>
            <person name="Ganley A.R.D."/>
            <person name="David W.J."/>
        </authorList>
    </citation>
    <scope>NUCLEOTIDE SEQUENCE [LARGE SCALE GENOMIC DNA]</scope>
    <source>
        <strain evidence="4">albino</strain>
    </source>
</reference>
<dbReference type="EMBL" id="CP042186">
    <property type="protein sequence ID" value="QDS68962.1"/>
    <property type="molecule type" value="Genomic_DNA"/>
</dbReference>